<comment type="subcellular location">
    <subcellularLocation>
        <location evidence="1">Cell membrane</location>
        <topology evidence="1">Multi-pass membrane protein</topology>
    </subcellularLocation>
</comment>
<dbReference type="PANTHER" id="PTHR30509">
    <property type="entry name" value="P-HYDROXYBENZOIC ACID EFFLUX PUMP SUBUNIT-RELATED"/>
    <property type="match status" value="1"/>
</dbReference>
<evidence type="ECO:0000256" key="4">
    <source>
        <dbReference type="ARBA" id="ARBA00022989"/>
    </source>
</evidence>
<protein>
    <submittedName>
        <fullName evidence="10">Uncharacterized protein</fullName>
    </submittedName>
</protein>
<dbReference type="STRING" id="649349.Lbys_2957"/>
<comment type="similarity">
    <text evidence="6">Belongs to the YccS/YhfK family.</text>
</comment>
<dbReference type="Proteomes" id="UP000007435">
    <property type="component" value="Chromosome"/>
</dbReference>
<organism evidence="10 11">
    <name type="scientific">Leadbetterella byssophila (strain DSM 17132 / JCM 16389 / KACC 11308 / NBRC 106382 / 4M15)</name>
    <dbReference type="NCBI Taxonomy" id="649349"/>
    <lineage>
        <taxon>Bacteria</taxon>
        <taxon>Pseudomonadati</taxon>
        <taxon>Bacteroidota</taxon>
        <taxon>Cytophagia</taxon>
        <taxon>Cytophagales</taxon>
        <taxon>Leadbetterellaceae</taxon>
        <taxon>Leadbetterella</taxon>
    </lineage>
</organism>
<dbReference type="AlphaFoldDB" id="E4RT81"/>
<dbReference type="EMBL" id="CP002305">
    <property type="protein sequence ID" value="ADQ18619.1"/>
    <property type="molecule type" value="Genomic_DNA"/>
</dbReference>
<proteinExistence type="inferred from homology"/>
<keyword evidence="4 7" id="KW-1133">Transmembrane helix</keyword>
<sequence>MLGVALVWGYYTHNYKAVFPISIGALFAYFPNIEGSQRHRVIGIILGFAWSFLVLAIHLGLFYTPDWLHFTVMMIFVFITSMLAVYGLRGGNISFGGLFAIVSSYGIHAFGFSNIESLLYVLVGGIIYIILSGISQFFYQSHHIQSMLADCVELTADYFRKLEQQVWDSEDLEADILQIESKLNTFHEVLRSVLLIKDGRLLTSNKIRRQYLIFKEVIDLFETTLAASHDLELAREHFDGTEPLVKPYREFTLLMAAELERLSELLRLNRKFTLNPELQEKLLQAEENLKPLLRSRSKEAHDRLLILRTLIDLKNRQLNRLSVISKHYENLIFTDKMGAQGEAKFITTQDYSYKILLTNLNFDSAIFKHSIRLCVAIGICFLLQNVISDDHASWIIATCIVVLRPNYGLTRSRAFDRIGGTLLGGVITLLIVYITDYRPALLGLAGISMTLGFSYVASRYFLASTYITLAIILLYVAFTGRSFDLILDRVFFTFIGSLIALFVIYFIFPVWEKENIFTAIRKSINANRRYLTAVNRIYETKEAVDTEFKLLRKDAFVKNGNLYEAFQRMKDDPKSKRSLLSNTYALVLLCHSMLKGIAAYSTYIQNHQTTQMSEEFKSVMRYIMDQLRMAANVMEGIGNNVPAEKDPLQALEQLDKYYYNLAKLHESELEDQIHDTDTSAKLQEGRMILDQVKALKSLAENTYQMSQLVKQLPA</sequence>
<evidence type="ECO:0000256" key="7">
    <source>
        <dbReference type="SAM" id="Phobius"/>
    </source>
</evidence>
<keyword evidence="2" id="KW-1003">Cell membrane</keyword>
<evidence type="ECO:0000256" key="6">
    <source>
        <dbReference type="ARBA" id="ARBA00043993"/>
    </source>
</evidence>
<feature type="transmembrane region" description="Helical" evidence="7">
    <location>
        <begin position="490"/>
        <end position="511"/>
    </location>
</feature>
<feature type="domain" description="Integral membrane protein YccS N-terminal" evidence="8">
    <location>
        <begin position="50"/>
        <end position="311"/>
    </location>
</feature>
<keyword evidence="11" id="KW-1185">Reference proteome</keyword>
<evidence type="ECO:0000256" key="2">
    <source>
        <dbReference type="ARBA" id="ARBA00022475"/>
    </source>
</evidence>
<name>E4RT81_LEAB4</name>
<keyword evidence="5 7" id="KW-0472">Membrane</keyword>
<evidence type="ECO:0000313" key="10">
    <source>
        <dbReference type="EMBL" id="ADQ18619.1"/>
    </source>
</evidence>
<keyword evidence="3 7" id="KW-0812">Transmembrane</keyword>
<feature type="transmembrane region" description="Helical" evidence="7">
    <location>
        <begin position="93"/>
        <end position="112"/>
    </location>
</feature>
<feature type="transmembrane region" description="Helical" evidence="7">
    <location>
        <begin position="42"/>
        <end position="61"/>
    </location>
</feature>
<feature type="transmembrane region" description="Helical" evidence="7">
    <location>
        <begin position="118"/>
        <end position="139"/>
    </location>
</feature>
<dbReference type="eggNOG" id="COG1289">
    <property type="taxonomic scope" value="Bacteria"/>
</dbReference>
<evidence type="ECO:0000256" key="3">
    <source>
        <dbReference type="ARBA" id="ARBA00022692"/>
    </source>
</evidence>
<dbReference type="HOGENOM" id="CLU_013315_0_1_10"/>
<evidence type="ECO:0000313" key="11">
    <source>
        <dbReference type="Proteomes" id="UP000007435"/>
    </source>
</evidence>
<evidence type="ECO:0000259" key="8">
    <source>
        <dbReference type="Pfam" id="PF12805"/>
    </source>
</evidence>
<feature type="transmembrane region" description="Helical" evidence="7">
    <location>
        <begin position="414"/>
        <end position="434"/>
    </location>
</feature>
<evidence type="ECO:0000256" key="1">
    <source>
        <dbReference type="ARBA" id="ARBA00004651"/>
    </source>
</evidence>
<feature type="transmembrane region" description="Helical" evidence="7">
    <location>
        <begin position="12"/>
        <end position="30"/>
    </location>
</feature>
<accession>E4RT81</accession>
<dbReference type="PANTHER" id="PTHR30509:SF9">
    <property type="entry name" value="MULTIDRUG RESISTANCE PROTEIN MDTO"/>
    <property type="match status" value="1"/>
</dbReference>
<dbReference type="GO" id="GO:0005886">
    <property type="term" value="C:plasma membrane"/>
    <property type="evidence" value="ECO:0007669"/>
    <property type="project" value="UniProtKB-SubCell"/>
</dbReference>
<reference key="1">
    <citation type="submission" date="2010-11" db="EMBL/GenBank/DDBJ databases">
        <title>The complete genome of Leadbetterella byssophila DSM 17132.</title>
        <authorList>
            <consortium name="US DOE Joint Genome Institute (JGI-PGF)"/>
            <person name="Lucas S."/>
            <person name="Copeland A."/>
            <person name="Lapidus A."/>
            <person name="Glavina del Rio T."/>
            <person name="Dalin E."/>
            <person name="Tice H."/>
            <person name="Bruce D."/>
            <person name="Goodwin L."/>
            <person name="Pitluck S."/>
            <person name="Kyrpides N."/>
            <person name="Mavromatis K."/>
            <person name="Ivanova N."/>
            <person name="Teshima H."/>
            <person name="Brettin T."/>
            <person name="Detter J.C."/>
            <person name="Han C."/>
            <person name="Tapia R."/>
            <person name="Land M."/>
            <person name="Hauser L."/>
            <person name="Markowitz V."/>
            <person name="Cheng J.-F."/>
            <person name="Hugenholtz P."/>
            <person name="Woyke T."/>
            <person name="Wu D."/>
            <person name="Tindall B."/>
            <person name="Pomrenke H.G."/>
            <person name="Brambilla E."/>
            <person name="Klenk H.-P."/>
            <person name="Eisen J.A."/>
        </authorList>
    </citation>
    <scope>NUCLEOTIDE SEQUENCE [LARGE SCALE GENOMIC DNA]</scope>
    <source>
        <strain>DSM 17132</strain>
    </source>
</reference>
<dbReference type="OrthoDB" id="8670769at2"/>
<reference evidence="10 11" key="2">
    <citation type="journal article" date="2011" name="Stand. Genomic Sci.">
        <title>Complete genome sequence of Leadbetterella byssophila type strain (4M15).</title>
        <authorList>
            <person name="Abt B."/>
            <person name="Teshima H."/>
            <person name="Lucas S."/>
            <person name="Lapidus A."/>
            <person name="Del Rio T.G."/>
            <person name="Nolan M."/>
            <person name="Tice H."/>
            <person name="Cheng J.F."/>
            <person name="Pitluck S."/>
            <person name="Liolios K."/>
            <person name="Pagani I."/>
            <person name="Ivanova N."/>
            <person name="Mavromatis K."/>
            <person name="Pati A."/>
            <person name="Tapia R."/>
            <person name="Han C."/>
            <person name="Goodwin L."/>
            <person name="Chen A."/>
            <person name="Palaniappan K."/>
            <person name="Land M."/>
            <person name="Hauser L."/>
            <person name="Chang Y.J."/>
            <person name="Jeffries C.D."/>
            <person name="Rohde M."/>
            <person name="Goker M."/>
            <person name="Tindall B.J."/>
            <person name="Detter J.C."/>
            <person name="Woyke T."/>
            <person name="Bristow J."/>
            <person name="Eisen J.A."/>
            <person name="Markowitz V."/>
            <person name="Hugenholtz P."/>
            <person name="Klenk H.P."/>
            <person name="Kyrpides N.C."/>
        </authorList>
    </citation>
    <scope>NUCLEOTIDE SEQUENCE [LARGE SCALE GENOMIC DNA]</scope>
    <source>
        <strain evidence="11">DSM 17132 / JCM 16389 / KACC 11308 / NBRC 106382 / 4M15</strain>
    </source>
</reference>
<gene>
    <name evidence="10" type="ordered locus">Lbys_2957</name>
</gene>
<dbReference type="KEGG" id="lby:Lbys_2957"/>
<feature type="transmembrane region" description="Helical" evidence="7">
    <location>
        <begin position="461"/>
        <end position="478"/>
    </location>
</feature>
<evidence type="ECO:0000256" key="5">
    <source>
        <dbReference type="ARBA" id="ARBA00023136"/>
    </source>
</evidence>
<feature type="transmembrane region" description="Helical" evidence="7">
    <location>
        <begin position="67"/>
        <end position="86"/>
    </location>
</feature>
<dbReference type="Pfam" id="PF13515">
    <property type="entry name" value="FUSC_2"/>
    <property type="match status" value="1"/>
</dbReference>
<dbReference type="Pfam" id="PF12805">
    <property type="entry name" value="FUSC-like"/>
    <property type="match status" value="1"/>
</dbReference>
<dbReference type="InterPro" id="IPR049453">
    <property type="entry name" value="Memb_transporter_dom"/>
</dbReference>
<dbReference type="InterPro" id="IPR032692">
    <property type="entry name" value="YccS_N"/>
</dbReference>
<feature type="domain" description="Integral membrane bound transporter" evidence="9">
    <location>
        <begin position="379"/>
        <end position="503"/>
    </location>
</feature>
<evidence type="ECO:0000259" key="9">
    <source>
        <dbReference type="Pfam" id="PF13515"/>
    </source>
</evidence>